<name>A0ABN2JN22_9MICO</name>
<evidence type="ECO:0000313" key="2">
    <source>
        <dbReference type="Proteomes" id="UP001501138"/>
    </source>
</evidence>
<accession>A0ABN2JN22</accession>
<gene>
    <name evidence="1" type="ORF">GCM10009809_29970</name>
</gene>
<dbReference type="InterPro" id="IPR014825">
    <property type="entry name" value="DNA_alkylation"/>
</dbReference>
<proteinExistence type="predicted"/>
<dbReference type="SUPFAM" id="SSF48371">
    <property type="entry name" value="ARM repeat"/>
    <property type="match status" value="1"/>
</dbReference>
<dbReference type="CDD" id="cd06561">
    <property type="entry name" value="AlkD_like"/>
    <property type="match status" value="1"/>
</dbReference>
<dbReference type="PANTHER" id="PTHR34070:SF1">
    <property type="entry name" value="DNA ALKYLATION REPAIR PROTEIN"/>
    <property type="match status" value="1"/>
</dbReference>
<keyword evidence="2" id="KW-1185">Reference proteome</keyword>
<protein>
    <recommendedName>
        <fullName evidence="3">DNA alkylation repair enzyme</fullName>
    </recommendedName>
</protein>
<dbReference type="Proteomes" id="UP001501138">
    <property type="component" value="Unassembled WGS sequence"/>
</dbReference>
<sequence>MGGVELTADALVADLRAAADPAAHPNRHYAGDGEVLGVRMGTLFDIAKCYTALPLDEVHRLLDEPGYEPRLAAFCVLDFAVRRPRAADDEREARYRLYLDRHDRIDTWDMVDRAAPRVVGAFLRDRSRAPLFELARSDDPLRRRTAMTAPLAYTRPPHPAGIADLLRLAELLADDADPVVRKPVGIALRHAGGADPAAVRAFLDRLGDRLPAPVRRAAAEKLPRAAGP</sequence>
<reference evidence="1 2" key="1">
    <citation type="journal article" date="2019" name="Int. J. Syst. Evol. Microbiol.">
        <title>The Global Catalogue of Microorganisms (GCM) 10K type strain sequencing project: providing services to taxonomists for standard genome sequencing and annotation.</title>
        <authorList>
            <consortium name="The Broad Institute Genomics Platform"/>
            <consortium name="The Broad Institute Genome Sequencing Center for Infectious Disease"/>
            <person name="Wu L."/>
            <person name="Ma J."/>
        </authorList>
    </citation>
    <scope>NUCLEOTIDE SEQUENCE [LARGE SCALE GENOMIC DNA]</scope>
    <source>
        <strain evidence="1 2">JCM 15589</strain>
    </source>
</reference>
<dbReference type="EMBL" id="BAAAPM010000005">
    <property type="protein sequence ID" value="GAA1732475.1"/>
    <property type="molecule type" value="Genomic_DNA"/>
</dbReference>
<comment type="caution">
    <text evidence="1">The sequence shown here is derived from an EMBL/GenBank/DDBJ whole genome shotgun (WGS) entry which is preliminary data.</text>
</comment>
<dbReference type="Pfam" id="PF08713">
    <property type="entry name" value="DNA_alkylation"/>
    <property type="match status" value="1"/>
</dbReference>
<evidence type="ECO:0008006" key="3">
    <source>
        <dbReference type="Google" id="ProtNLM"/>
    </source>
</evidence>
<organism evidence="1 2">
    <name type="scientific">Isoptericola hypogeus</name>
    <dbReference type="NCBI Taxonomy" id="300179"/>
    <lineage>
        <taxon>Bacteria</taxon>
        <taxon>Bacillati</taxon>
        <taxon>Actinomycetota</taxon>
        <taxon>Actinomycetes</taxon>
        <taxon>Micrococcales</taxon>
        <taxon>Promicromonosporaceae</taxon>
        <taxon>Isoptericola</taxon>
    </lineage>
</organism>
<evidence type="ECO:0000313" key="1">
    <source>
        <dbReference type="EMBL" id="GAA1732475.1"/>
    </source>
</evidence>
<dbReference type="Gene3D" id="1.25.10.90">
    <property type="match status" value="1"/>
</dbReference>
<dbReference type="InterPro" id="IPR016024">
    <property type="entry name" value="ARM-type_fold"/>
</dbReference>
<dbReference type="PANTHER" id="PTHR34070">
    <property type="entry name" value="ARMADILLO-TYPE FOLD"/>
    <property type="match status" value="1"/>
</dbReference>